<comment type="similarity">
    <text evidence="4">Belongs to the DegT/DnrJ/EryC1 family. L-glutamine:2-deoxy-scyllo-inosose/scyllo-inosose aminotransferase subfamily.</text>
</comment>
<dbReference type="AlphaFoldDB" id="A0A540W2D4"/>
<dbReference type="GO" id="GO:0000271">
    <property type="term" value="P:polysaccharide biosynthetic process"/>
    <property type="evidence" value="ECO:0007669"/>
    <property type="project" value="TreeGrafter"/>
</dbReference>
<dbReference type="InterPro" id="IPR000653">
    <property type="entry name" value="DegT/StrS_aminotransferase"/>
</dbReference>
<dbReference type="SUPFAM" id="SSF53383">
    <property type="entry name" value="PLP-dependent transferases"/>
    <property type="match status" value="1"/>
</dbReference>
<evidence type="ECO:0000256" key="5">
    <source>
        <dbReference type="RuleBase" id="RU004508"/>
    </source>
</evidence>
<dbReference type="Pfam" id="PF01041">
    <property type="entry name" value="DegT_DnrJ_EryC1"/>
    <property type="match status" value="1"/>
</dbReference>
<name>A0A540W2D4_9ACTN</name>
<dbReference type="OrthoDB" id="9804264at2"/>
<dbReference type="GO" id="GO:0030170">
    <property type="term" value="F:pyridoxal phosphate binding"/>
    <property type="evidence" value="ECO:0007669"/>
    <property type="project" value="TreeGrafter"/>
</dbReference>
<dbReference type="GO" id="GO:0008483">
    <property type="term" value="F:transaminase activity"/>
    <property type="evidence" value="ECO:0007669"/>
    <property type="project" value="UniProtKB-KW"/>
</dbReference>
<keyword evidence="2" id="KW-0032">Aminotransferase</keyword>
<feature type="compositionally biased region" description="Polar residues" evidence="6">
    <location>
        <begin position="346"/>
        <end position="363"/>
    </location>
</feature>
<evidence type="ECO:0000256" key="1">
    <source>
        <dbReference type="ARBA" id="ARBA00001933"/>
    </source>
</evidence>
<evidence type="ECO:0000256" key="2">
    <source>
        <dbReference type="ARBA" id="ARBA00022576"/>
    </source>
</evidence>
<keyword evidence="8" id="KW-1185">Reference proteome</keyword>
<evidence type="ECO:0000256" key="6">
    <source>
        <dbReference type="SAM" id="MobiDB-lite"/>
    </source>
</evidence>
<comment type="caution">
    <text evidence="7">The sequence shown here is derived from an EMBL/GenBank/DDBJ whole genome shotgun (WGS) entry which is preliminary data.</text>
</comment>
<feature type="region of interest" description="Disordered" evidence="6">
    <location>
        <begin position="336"/>
        <end position="363"/>
    </location>
</feature>
<proteinExistence type="inferred from homology"/>
<dbReference type="Proteomes" id="UP000319103">
    <property type="component" value="Unassembled WGS sequence"/>
</dbReference>
<comment type="cofactor">
    <cofactor evidence="1">
        <name>pyridoxal 5'-phosphate</name>
        <dbReference type="ChEBI" id="CHEBI:597326"/>
    </cofactor>
</comment>
<evidence type="ECO:0000256" key="3">
    <source>
        <dbReference type="ARBA" id="ARBA00022898"/>
    </source>
</evidence>
<dbReference type="PANTHER" id="PTHR30244">
    <property type="entry name" value="TRANSAMINASE"/>
    <property type="match status" value="1"/>
</dbReference>
<dbReference type="PANTHER" id="PTHR30244:SF34">
    <property type="entry name" value="DTDP-4-AMINO-4,6-DIDEOXYGALACTOSE TRANSAMINASE"/>
    <property type="match status" value="1"/>
</dbReference>
<dbReference type="InterPro" id="IPR015424">
    <property type="entry name" value="PyrdxlP-dep_Trfase"/>
</dbReference>
<protein>
    <submittedName>
        <fullName evidence="7">Uncharacterized protein</fullName>
    </submittedName>
</protein>
<dbReference type="EMBL" id="VIGB01000003">
    <property type="protein sequence ID" value="TQF03176.1"/>
    <property type="molecule type" value="Genomic_DNA"/>
</dbReference>
<feature type="compositionally biased region" description="Polar residues" evidence="6">
    <location>
        <begin position="1"/>
        <end position="12"/>
    </location>
</feature>
<reference evidence="7 8" key="1">
    <citation type="submission" date="2019-06" db="EMBL/GenBank/DDBJ databases">
        <title>Description of Kitasatospora acidophila sp. nov. isolated from pine grove soil, and reclassification of Streptomyces novaecaesareae to Kitasatospora novaeceasareae comb. nov.</title>
        <authorList>
            <person name="Kim M.J."/>
        </authorList>
    </citation>
    <scope>NUCLEOTIDE SEQUENCE [LARGE SCALE GENOMIC DNA]</scope>
    <source>
        <strain evidence="7 8">MMS16-CNU292</strain>
    </source>
</reference>
<keyword evidence="2" id="KW-0808">Transferase</keyword>
<evidence type="ECO:0000313" key="7">
    <source>
        <dbReference type="EMBL" id="TQF03176.1"/>
    </source>
</evidence>
<gene>
    <name evidence="7" type="ORF">E6W39_14140</name>
</gene>
<dbReference type="InterPro" id="IPR015421">
    <property type="entry name" value="PyrdxlP-dep_Trfase_major"/>
</dbReference>
<accession>A0A540W2D4</accession>
<organism evidence="7 8">
    <name type="scientific">Kitasatospora acidiphila</name>
    <dbReference type="NCBI Taxonomy" id="2567942"/>
    <lineage>
        <taxon>Bacteria</taxon>
        <taxon>Bacillati</taxon>
        <taxon>Actinomycetota</taxon>
        <taxon>Actinomycetes</taxon>
        <taxon>Kitasatosporales</taxon>
        <taxon>Streptomycetaceae</taxon>
        <taxon>Kitasatospora</taxon>
    </lineage>
</organism>
<feature type="compositionally biased region" description="Low complexity" evidence="6">
    <location>
        <begin position="13"/>
        <end position="39"/>
    </location>
</feature>
<dbReference type="Gene3D" id="3.40.640.10">
    <property type="entry name" value="Type I PLP-dependent aspartate aminotransferase-like (Major domain)"/>
    <property type="match status" value="1"/>
</dbReference>
<keyword evidence="3 5" id="KW-0663">Pyridoxal phosphate</keyword>
<feature type="region of interest" description="Disordered" evidence="6">
    <location>
        <begin position="1"/>
        <end position="48"/>
    </location>
</feature>
<sequence length="363" mass="37403">MNCASSGSPSTGRTARPVPTCTAPPATPPSTSSPLTRTPKQVTVADRSSTAGRQVVAIPFPRTAKYGTAEKEAVCAALEDGHLSDIDRGPRIAAIEDAFTALTGAQHALSFNSGTASLHAALHGVGAGPHAGVVVSPMTWVSAITAVLQAGSYPVFCDIEQTSPNLSADSLAHLPGTYSAVLATHAWGIPARMDDLADVTKLPIVEDCSHAHGAVYRGRPVGSWGAAGCFSLQESKSVSGGEGGVMTTSDRQVYERALTLGHHPRRLDRELTLASLRPMAASGAAYKFRMPVLSAVIATEQLRGLPGRMKAAEANFATLCEVLASFDAPITVPTLDETSVRGGTAPRSSSPSASMTLSGCGTC</sequence>
<evidence type="ECO:0000256" key="4">
    <source>
        <dbReference type="ARBA" id="ARBA00038398"/>
    </source>
</evidence>
<evidence type="ECO:0000313" key="8">
    <source>
        <dbReference type="Proteomes" id="UP000319103"/>
    </source>
</evidence>